<evidence type="ECO:0000256" key="11">
    <source>
        <dbReference type="SAM" id="Phobius"/>
    </source>
</evidence>
<dbReference type="Gene3D" id="3.40.50.300">
    <property type="entry name" value="P-loop containing nucleotide triphosphate hydrolases"/>
    <property type="match status" value="1"/>
</dbReference>
<dbReference type="InterPro" id="IPR005331">
    <property type="entry name" value="Sulfotransferase"/>
</dbReference>
<evidence type="ECO:0000256" key="4">
    <source>
        <dbReference type="ARBA" id="ARBA00022692"/>
    </source>
</evidence>
<evidence type="ECO:0000256" key="5">
    <source>
        <dbReference type="ARBA" id="ARBA00022968"/>
    </source>
</evidence>
<sequence>MPRWTFRKQFVLTLSCFVIGAVMYLNSIFYQDSRRISTFQRKSIEEFEKTRKRIEEKDRNYIIYNRVPKCGSMSLTTLCYRLGAANGFKVASPYEDGEKPNKNEEDQMHFVNFLHEQRPGYMYIRHQYFIDFTKFGKKQPIYVNMIRDPVERFESFYYFSRFGNERGGGGASSRMSEIRRQESIDECIQRRRQECIKPYWQVVPYFCGQDAGCMTRSQWAVEKAKQNIKKNYVFVGILEDLDNSLKIMEAILPSYFNDALHVYHNPENERMKHETHTRNKKDTSTAARDFLKSETSLKLEYDLYEFVKSEMENLKSILF</sequence>
<evidence type="ECO:0000256" key="2">
    <source>
        <dbReference type="ARBA" id="ARBA00010569"/>
    </source>
</evidence>
<dbReference type="GO" id="GO:0009101">
    <property type="term" value="P:glycoprotein biosynthetic process"/>
    <property type="evidence" value="ECO:0007669"/>
    <property type="project" value="UniProtKB-ARBA"/>
</dbReference>
<dbReference type="STRING" id="51511.ENSCSAVP00000017728"/>
<organism evidence="12 13">
    <name type="scientific">Ciona savignyi</name>
    <name type="common">Pacific transparent sea squirt</name>
    <dbReference type="NCBI Taxonomy" id="51511"/>
    <lineage>
        <taxon>Eukaryota</taxon>
        <taxon>Metazoa</taxon>
        <taxon>Chordata</taxon>
        <taxon>Tunicata</taxon>
        <taxon>Ascidiacea</taxon>
        <taxon>Phlebobranchia</taxon>
        <taxon>Cionidae</taxon>
        <taxon>Ciona</taxon>
    </lineage>
</organism>
<dbReference type="AlphaFoldDB" id="H2ZJG2"/>
<evidence type="ECO:0008006" key="14">
    <source>
        <dbReference type="Google" id="ProtNLM"/>
    </source>
</evidence>
<dbReference type="FunFam" id="3.40.50.300:FF:001418">
    <property type="entry name" value="Heparan sulfate 2-o-sulfotransferase"/>
    <property type="match status" value="1"/>
</dbReference>
<comment type="subcellular location">
    <subcellularLocation>
        <location evidence="1">Golgi apparatus membrane</location>
        <topology evidence="1">Single-pass type II membrane protein</topology>
    </subcellularLocation>
</comment>
<keyword evidence="7" id="KW-0333">Golgi apparatus</keyword>
<dbReference type="InterPro" id="IPR027417">
    <property type="entry name" value="P-loop_NTPase"/>
</dbReference>
<dbReference type="PANTHER" id="PTHR12129">
    <property type="entry name" value="HEPARAN SULFATE 2-O-SULFOTRANSFERASE"/>
    <property type="match status" value="1"/>
</dbReference>
<keyword evidence="9" id="KW-1015">Disulfide bond</keyword>
<keyword evidence="3" id="KW-0808">Transferase</keyword>
<reference evidence="12" key="3">
    <citation type="submission" date="2025-09" db="UniProtKB">
        <authorList>
            <consortium name="Ensembl"/>
        </authorList>
    </citation>
    <scope>IDENTIFICATION</scope>
</reference>
<dbReference type="PANTHER" id="PTHR12129:SF15">
    <property type="entry name" value="URONYL 2-SULFOTRANSFERASE"/>
    <property type="match status" value="1"/>
</dbReference>
<evidence type="ECO:0000256" key="6">
    <source>
        <dbReference type="ARBA" id="ARBA00022989"/>
    </source>
</evidence>
<keyword evidence="13" id="KW-1185">Reference proteome</keyword>
<keyword evidence="8 11" id="KW-0472">Membrane</keyword>
<dbReference type="HOGENOM" id="CLU_045310_2_0_1"/>
<protein>
    <recommendedName>
        <fullName evidence="14">Sulfotransferase</fullName>
    </recommendedName>
</protein>
<evidence type="ECO:0000256" key="7">
    <source>
        <dbReference type="ARBA" id="ARBA00023034"/>
    </source>
</evidence>
<evidence type="ECO:0000256" key="8">
    <source>
        <dbReference type="ARBA" id="ARBA00023136"/>
    </source>
</evidence>
<proteinExistence type="inferred from homology"/>
<evidence type="ECO:0000256" key="3">
    <source>
        <dbReference type="ARBA" id="ARBA00022679"/>
    </source>
</evidence>
<name>H2ZJG2_CIOSA</name>
<dbReference type="SUPFAM" id="SSF52540">
    <property type="entry name" value="P-loop containing nucleoside triphosphate hydrolases"/>
    <property type="match status" value="1"/>
</dbReference>
<accession>H2ZJG2</accession>
<keyword evidence="5" id="KW-0735">Signal-anchor</keyword>
<feature type="transmembrane region" description="Helical" evidence="11">
    <location>
        <begin position="12"/>
        <end position="30"/>
    </location>
</feature>
<dbReference type="eggNOG" id="KOG3922">
    <property type="taxonomic scope" value="Eukaryota"/>
</dbReference>
<keyword evidence="6 11" id="KW-1133">Transmembrane helix</keyword>
<comment type="similarity">
    <text evidence="2">Belongs to the sulfotransferase 3 family.</text>
</comment>
<dbReference type="OMA" id="PMPIYVN"/>
<reference evidence="12" key="2">
    <citation type="submission" date="2025-08" db="UniProtKB">
        <authorList>
            <consortium name="Ensembl"/>
        </authorList>
    </citation>
    <scope>IDENTIFICATION</scope>
</reference>
<dbReference type="InterPro" id="IPR007734">
    <property type="entry name" value="Heparan_SO4_2-O-STrfase"/>
</dbReference>
<dbReference type="GeneTree" id="ENSGT00530000063408"/>
<keyword evidence="4 11" id="KW-0812">Transmembrane</keyword>
<dbReference type="Proteomes" id="UP000007875">
    <property type="component" value="Unassembled WGS sequence"/>
</dbReference>
<evidence type="ECO:0000313" key="12">
    <source>
        <dbReference type="Ensembl" id="ENSCSAVP00000017728.1"/>
    </source>
</evidence>
<evidence type="ECO:0000256" key="9">
    <source>
        <dbReference type="ARBA" id="ARBA00023157"/>
    </source>
</evidence>
<dbReference type="GO" id="GO:0004394">
    <property type="term" value="F:heparan sulfate 2-sulfotransferase activity"/>
    <property type="evidence" value="ECO:0007669"/>
    <property type="project" value="UniProtKB-ARBA"/>
</dbReference>
<dbReference type="Ensembl" id="ENSCSAVT00000017921.1">
    <property type="protein sequence ID" value="ENSCSAVP00000017728.1"/>
    <property type="gene ID" value="ENSCSAVG00000010434.1"/>
</dbReference>
<dbReference type="GO" id="GO:0000139">
    <property type="term" value="C:Golgi membrane"/>
    <property type="evidence" value="ECO:0007669"/>
    <property type="project" value="UniProtKB-SubCell"/>
</dbReference>
<dbReference type="InParanoid" id="H2ZJG2"/>
<evidence type="ECO:0000256" key="1">
    <source>
        <dbReference type="ARBA" id="ARBA00004323"/>
    </source>
</evidence>
<evidence type="ECO:0000256" key="10">
    <source>
        <dbReference type="ARBA" id="ARBA00023180"/>
    </source>
</evidence>
<dbReference type="Pfam" id="PF03567">
    <property type="entry name" value="Sulfotransfer_2"/>
    <property type="match status" value="1"/>
</dbReference>
<evidence type="ECO:0000313" key="13">
    <source>
        <dbReference type="Proteomes" id="UP000007875"/>
    </source>
</evidence>
<keyword evidence="10" id="KW-0325">Glycoprotein</keyword>
<reference evidence="13" key="1">
    <citation type="submission" date="2003-08" db="EMBL/GenBank/DDBJ databases">
        <authorList>
            <person name="Birren B."/>
            <person name="Nusbaum C."/>
            <person name="Abebe A."/>
            <person name="Abouelleil A."/>
            <person name="Adekoya E."/>
            <person name="Ait-zahra M."/>
            <person name="Allen N."/>
            <person name="Allen T."/>
            <person name="An P."/>
            <person name="Anderson M."/>
            <person name="Anderson S."/>
            <person name="Arachchi H."/>
            <person name="Armbruster J."/>
            <person name="Bachantsang P."/>
            <person name="Baldwin J."/>
            <person name="Barry A."/>
            <person name="Bayul T."/>
            <person name="Blitshsteyn B."/>
            <person name="Bloom T."/>
            <person name="Blye J."/>
            <person name="Boguslavskiy L."/>
            <person name="Borowsky M."/>
            <person name="Boukhgalter B."/>
            <person name="Brunache A."/>
            <person name="Butler J."/>
            <person name="Calixte N."/>
            <person name="Calvo S."/>
            <person name="Camarata J."/>
            <person name="Campo K."/>
            <person name="Chang J."/>
            <person name="Cheshatsang Y."/>
            <person name="Citroen M."/>
            <person name="Collymore A."/>
            <person name="Considine T."/>
            <person name="Cook A."/>
            <person name="Cooke P."/>
            <person name="Corum B."/>
            <person name="Cuomo C."/>
            <person name="David R."/>
            <person name="Dawoe T."/>
            <person name="Degray S."/>
            <person name="Dodge S."/>
            <person name="Dooley K."/>
            <person name="Dorje P."/>
            <person name="Dorjee K."/>
            <person name="Dorris L."/>
            <person name="Duffey N."/>
            <person name="Dupes A."/>
            <person name="Elkins T."/>
            <person name="Engels R."/>
            <person name="Erickson J."/>
            <person name="Farina A."/>
            <person name="Faro S."/>
            <person name="Ferreira P."/>
            <person name="Fischer H."/>
            <person name="Fitzgerald M."/>
            <person name="Foley K."/>
            <person name="Gage D."/>
            <person name="Galagan J."/>
            <person name="Gearin G."/>
            <person name="Gnerre S."/>
            <person name="Gnirke A."/>
            <person name="Goyette A."/>
            <person name="Graham J."/>
            <person name="Grandbois E."/>
            <person name="Gyaltsen K."/>
            <person name="Hafez N."/>
            <person name="Hagopian D."/>
            <person name="Hagos B."/>
            <person name="Hall J."/>
            <person name="Hatcher B."/>
            <person name="Heller A."/>
            <person name="Higgins H."/>
            <person name="Honan T."/>
            <person name="Horn A."/>
            <person name="Houde N."/>
            <person name="Hughes L."/>
            <person name="Hulme W."/>
            <person name="Husby E."/>
            <person name="Iliev I."/>
            <person name="Jaffe D."/>
            <person name="Jones C."/>
            <person name="Kamal M."/>
            <person name="Kamat A."/>
            <person name="Kamvysselis M."/>
            <person name="Karlsson E."/>
            <person name="Kells C."/>
            <person name="Kieu A."/>
            <person name="Kisner P."/>
            <person name="Kodira C."/>
            <person name="Kulbokas E."/>
            <person name="Labutti K."/>
            <person name="Lama D."/>
            <person name="Landers T."/>
            <person name="Leger J."/>
            <person name="Levine S."/>
            <person name="Lewis D."/>
            <person name="Lewis T."/>
            <person name="Lindblad-toh K."/>
            <person name="Liu X."/>
            <person name="Lokyitsang T."/>
            <person name="Lokyitsang Y."/>
            <person name="Lucien O."/>
            <person name="Lui A."/>
            <person name="Ma L.J."/>
            <person name="Mabbitt R."/>
            <person name="Macdonald J."/>
            <person name="Maclean C."/>
            <person name="Major J."/>
            <person name="Manning J."/>
            <person name="Marabella R."/>
            <person name="Maru K."/>
            <person name="Matthews C."/>
            <person name="Mauceli E."/>
            <person name="Mccarthy M."/>
            <person name="Mcdonough S."/>
            <person name="Mcghee T."/>
            <person name="Meldrim J."/>
            <person name="Meneus L."/>
            <person name="Mesirov J."/>
            <person name="Mihalev A."/>
            <person name="Mihova T."/>
            <person name="Mikkelsen T."/>
            <person name="Mlenga V."/>
            <person name="Moru K."/>
            <person name="Mozes J."/>
            <person name="Mulrain L."/>
            <person name="Munson G."/>
            <person name="Naylor J."/>
            <person name="Newes C."/>
            <person name="Nguyen C."/>
            <person name="Nguyen N."/>
            <person name="Nguyen T."/>
            <person name="Nicol R."/>
            <person name="Nielsen C."/>
            <person name="Nizzari M."/>
            <person name="Norbu C."/>
            <person name="Norbu N."/>
            <person name="O'donnell P."/>
            <person name="Okoawo O."/>
            <person name="O'leary S."/>
            <person name="Omotosho B."/>
            <person name="O'neill K."/>
            <person name="Osman S."/>
            <person name="Parker S."/>
            <person name="Perrin D."/>
            <person name="Phunkhang P."/>
            <person name="Piqani B."/>
            <person name="Purcell S."/>
            <person name="Rachupka T."/>
            <person name="Ramasamy U."/>
            <person name="Rameau R."/>
            <person name="Ray V."/>
            <person name="Raymond C."/>
            <person name="Retta R."/>
            <person name="Richardson S."/>
            <person name="Rise C."/>
            <person name="Rodriguez J."/>
            <person name="Rogers J."/>
            <person name="Rogov P."/>
            <person name="Rutman M."/>
            <person name="Schupbach R."/>
            <person name="Seaman C."/>
            <person name="Settipalli S."/>
            <person name="Sharpe T."/>
            <person name="Sheridan J."/>
            <person name="Sherpa N."/>
            <person name="Shi J."/>
            <person name="Smirnov S."/>
            <person name="Smith C."/>
            <person name="Sougnez C."/>
            <person name="Spencer B."/>
            <person name="Stalker J."/>
            <person name="Stange-thomann N."/>
            <person name="Stavropoulos S."/>
            <person name="Stetson K."/>
            <person name="Stone C."/>
            <person name="Stone S."/>
            <person name="Stubbs M."/>
            <person name="Talamas J."/>
            <person name="Tchuinga P."/>
            <person name="Tenzing P."/>
            <person name="Tesfaye S."/>
            <person name="Theodore J."/>
            <person name="Thoulutsang Y."/>
            <person name="Topham K."/>
            <person name="Towey S."/>
            <person name="Tsamla T."/>
            <person name="Tsomo N."/>
            <person name="Vallee D."/>
            <person name="Vassiliev H."/>
            <person name="Venkataraman V."/>
            <person name="Vinson J."/>
            <person name="Vo A."/>
            <person name="Wade C."/>
            <person name="Wang S."/>
            <person name="Wangchuk T."/>
            <person name="Wangdi T."/>
            <person name="Whittaker C."/>
            <person name="Wilkinson J."/>
            <person name="Wu Y."/>
            <person name="Wyman D."/>
            <person name="Yadav S."/>
            <person name="Yang S."/>
            <person name="Yang X."/>
            <person name="Yeager S."/>
            <person name="Yee E."/>
            <person name="Young G."/>
            <person name="Zainoun J."/>
            <person name="Zembeck L."/>
            <person name="Zimmer A."/>
            <person name="Zody M."/>
            <person name="Lander E."/>
        </authorList>
    </citation>
    <scope>NUCLEOTIDE SEQUENCE [LARGE SCALE GENOMIC DNA]</scope>
</reference>